<evidence type="ECO:0000313" key="2">
    <source>
        <dbReference type="EMBL" id="MBE1555680.1"/>
    </source>
</evidence>
<protein>
    <submittedName>
        <fullName evidence="2">Uncharacterized protein</fullName>
    </submittedName>
</protein>
<proteinExistence type="predicted"/>
<sequence>MTTFEKDINRMEVQIGQLIRIVANLNDRLNRFEDTERKKRMKAMHKMSNADRA</sequence>
<name>A0A927MJ80_9BACL</name>
<reference evidence="2" key="1">
    <citation type="submission" date="2020-10" db="EMBL/GenBank/DDBJ databases">
        <title>Genomic Encyclopedia of Type Strains, Phase IV (KMG-IV): sequencing the most valuable type-strain genomes for metagenomic binning, comparative biology and taxonomic classification.</title>
        <authorList>
            <person name="Goeker M."/>
        </authorList>
    </citation>
    <scope>NUCLEOTIDE SEQUENCE</scope>
    <source>
        <strain evidence="2">DSM 13886</strain>
    </source>
</reference>
<gene>
    <name evidence="2" type="ORF">H4683_002800</name>
</gene>
<keyword evidence="3" id="KW-1185">Reference proteome</keyword>
<evidence type="ECO:0000256" key="1">
    <source>
        <dbReference type="SAM" id="Coils"/>
    </source>
</evidence>
<dbReference type="EMBL" id="JADBEL010000016">
    <property type="protein sequence ID" value="MBE1555680.1"/>
    <property type="molecule type" value="Genomic_DNA"/>
</dbReference>
<evidence type="ECO:0000313" key="3">
    <source>
        <dbReference type="Proteomes" id="UP000658225"/>
    </source>
</evidence>
<dbReference type="AlphaFoldDB" id="A0A927MJ80"/>
<accession>A0A927MJ80</accession>
<comment type="caution">
    <text evidence="2">The sequence shown here is derived from an EMBL/GenBank/DDBJ whole genome shotgun (WGS) entry which is preliminary data.</text>
</comment>
<organism evidence="2 3">
    <name type="scientific">Sporosarcina limicola</name>
    <dbReference type="NCBI Taxonomy" id="34101"/>
    <lineage>
        <taxon>Bacteria</taxon>
        <taxon>Bacillati</taxon>
        <taxon>Bacillota</taxon>
        <taxon>Bacilli</taxon>
        <taxon>Bacillales</taxon>
        <taxon>Caryophanaceae</taxon>
        <taxon>Sporosarcina</taxon>
    </lineage>
</organism>
<dbReference type="RefSeq" id="WP_192599381.1">
    <property type="nucleotide sequence ID" value="NZ_JADBEL010000016.1"/>
</dbReference>
<feature type="coiled-coil region" evidence="1">
    <location>
        <begin position="8"/>
        <end position="35"/>
    </location>
</feature>
<keyword evidence="1" id="KW-0175">Coiled coil</keyword>
<dbReference type="Proteomes" id="UP000658225">
    <property type="component" value="Unassembled WGS sequence"/>
</dbReference>